<comment type="caution">
    <text evidence="5">The sequence shown here is derived from an EMBL/GenBank/DDBJ whole genome shotgun (WGS) entry which is preliminary data.</text>
</comment>
<feature type="signal peptide" evidence="3">
    <location>
        <begin position="1"/>
        <end position="27"/>
    </location>
</feature>
<protein>
    <submittedName>
        <fullName evidence="5">Alpha/beta fold hydrolase</fullName>
    </submittedName>
</protein>
<dbReference type="Pfam" id="PF12697">
    <property type="entry name" value="Abhydrolase_6"/>
    <property type="match status" value="1"/>
</dbReference>
<comment type="similarity">
    <text evidence="2">Belongs to the AB hydrolase superfamily. FUS2 hydrolase family.</text>
</comment>
<proteinExistence type="inferred from homology"/>
<evidence type="ECO:0000313" key="5">
    <source>
        <dbReference type="EMBL" id="MEN3067152.1"/>
    </source>
</evidence>
<reference evidence="5 6" key="1">
    <citation type="journal article" date="2018" name="Int. J. Syst. Evol. Microbiol.">
        <title>Uliginosibacterium sediminicola sp. nov., isolated from freshwater sediment.</title>
        <authorList>
            <person name="Hwang W.M."/>
            <person name="Kim S.M."/>
            <person name="Kang K."/>
            <person name="Ahn T.Y."/>
        </authorList>
    </citation>
    <scope>NUCLEOTIDE SEQUENCE [LARGE SCALE GENOMIC DNA]</scope>
    <source>
        <strain evidence="5 6">M1-21</strain>
    </source>
</reference>
<dbReference type="InterPro" id="IPR029058">
    <property type="entry name" value="AB_hydrolase_fold"/>
</dbReference>
<name>A0ABU9YU58_9RHOO</name>
<sequence>MLRSTARGACRLLLGLFLCGSAAHAEAAEPLSRFEESVVDLPVTLHLRNERIVERKMVLTRFKPPGPGPFPVAIVNHGRSSNRSTPNRQRMPSMSNYLLKKGFVVLVPTRIGYGDSAMLENSLDPESSGPCTQRDYLGALRPAVEQIAATQAYAATLDYADARRVLVVGQSVGGIATVAYAATRPENLLGYVNFAGGAGGDPILRPGRPCQPELLTAAYAQFGREARQPGLWIYTRNDQYFGPNVSTAWHQAFIAGGAAAQWLLLPAFNEDGHSLMAEGGFIWHGLLDDFLAQLGLATKP</sequence>
<evidence type="ECO:0000259" key="4">
    <source>
        <dbReference type="Pfam" id="PF12697"/>
    </source>
</evidence>
<dbReference type="EMBL" id="JBDIVE010000001">
    <property type="protein sequence ID" value="MEN3067152.1"/>
    <property type="molecule type" value="Genomic_DNA"/>
</dbReference>
<evidence type="ECO:0000256" key="3">
    <source>
        <dbReference type="SAM" id="SignalP"/>
    </source>
</evidence>
<dbReference type="InterPro" id="IPR050261">
    <property type="entry name" value="FrsA_esterase"/>
</dbReference>
<dbReference type="SUPFAM" id="SSF53474">
    <property type="entry name" value="alpha/beta-Hydrolases"/>
    <property type="match status" value="1"/>
</dbReference>
<dbReference type="RefSeq" id="WP_345917920.1">
    <property type="nucleotide sequence ID" value="NZ_JBDIVE010000001.1"/>
</dbReference>
<feature type="domain" description="AB hydrolase-1" evidence="4">
    <location>
        <begin position="97"/>
        <end position="265"/>
    </location>
</feature>
<accession>A0ABU9YU58</accession>
<dbReference type="Gene3D" id="3.40.50.1820">
    <property type="entry name" value="alpha/beta hydrolase"/>
    <property type="match status" value="1"/>
</dbReference>
<dbReference type="Proteomes" id="UP001410394">
    <property type="component" value="Unassembled WGS sequence"/>
</dbReference>
<evidence type="ECO:0000256" key="1">
    <source>
        <dbReference type="ARBA" id="ARBA00022801"/>
    </source>
</evidence>
<dbReference type="GO" id="GO:0016787">
    <property type="term" value="F:hydrolase activity"/>
    <property type="evidence" value="ECO:0007669"/>
    <property type="project" value="UniProtKB-KW"/>
</dbReference>
<evidence type="ECO:0000313" key="6">
    <source>
        <dbReference type="Proteomes" id="UP001410394"/>
    </source>
</evidence>
<keyword evidence="1 5" id="KW-0378">Hydrolase</keyword>
<gene>
    <name evidence="5" type="ORF">ABDB84_01605</name>
</gene>
<dbReference type="PANTHER" id="PTHR22946">
    <property type="entry name" value="DIENELACTONE HYDROLASE DOMAIN-CONTAINING PROTEIN-RELATED"/>
    <property type="match status" value="1"/>
</dbReference>
<evidence type="ECO:0000256" key="2">
    <source>
        <dbReference type="ARBA" id="ARBA00038115"/>
    </source>
</evidence>
<organism evidence="5 6">
    <name type="scientific">Uliginosibacterium sediminicola</name>
    <dbReference type="NCBI Taxonomy" id="2024550"/>
    <lineage>
        <taxon>Bacteria</taxon>
        <taxon>Pseudomonadati</taxon>
        <taxon>Pseudomonadota</taxon>
        <taxon>Betaproteobacteria</taxon>
        <taxon>Rhodocyclales</taxon>
        <taxon>Zoogloeaceae</taxon>
        <taxon>Uliginosibacterium</taxon>
    </lineage>
</organism>
<feature type="chain" id="PRO_5046317395" evidence="3">
    <location>
        <begin position="28"/>
        <end position="300"/>
    </location>
</feature>
<dbReference type="InterPro" id="IPR000073">
    <property type="entry name" value="AB_hydrolase_1"/>
</dbReference>
<dbReference type="PANTHER" id="PTHR22946:SF9">
    <property type="entry name" value="POLYKETIDE TRANSFERASE AF380"/>
    <property type="match status" value="1"/>
</dbReference>
<keyword evidence="6" id="KW-1185">Reference proteome</keyword>
<keyword evidence="3" id="KW-0732">Signal</keyword>